<keyword evidence="5 7" id="KW-1133">Transmembrane helix</keyword>
<feature type="transmembrane region" description="Helical" evidence="7">
    <location>
        <begin position="77"/>
        <end position="96"/>
    </location>
</feature>
<dbReference type="EMBL" id="FUZQ01000003">
    <property type="protein sequence ID" value="SKC57633.1"/>
    <property type="molecule type" value="Genomic_DNA"/>
</dbReference>
<feature type="transmembrane region" description="Helical" evidence="7">
    <location>
        <begin position="294"/>
        <end position="316"/>
    </location>
</feature>
<evidence type="ECO:0000256" key="2">
    <source>
        <dbReference type="ARBA" id="ARBA00007543"/>
    </source>
</evidence>
<sequence>MNALGWGLLLAVLLAGWAVLDGAVQGGVPLVRALGGRDDARRRLVLATVAPFLLLGEVWLVAAAGVLLAAFGHVETTLWAAGYPVVVALLVAWVVRDAGLWLRSRLPSPRWRRGWDVAAQAASLALPAAFGALAGVAWVRLSVVGAQADGGSGAAQALALGLPVVTAGLAVAAARVHGGLVVAARTPAAVGREARVRVRRALVPAAALSTLAALGALAVAALGTASALVAAVLLVAAAGVALAARFDLDRGERRSGVVRAAGPLLAVVPVVATAAVVGPATLALAAPAAVLHDLTWPVLGAFVAVLAAQVVSWRVLVRPLGPRTAVFL</sequence>
<dbReference type="Pfam" id="PF02322">
    <property type="entry name" value="Cyt_bd_oxida_II"/>
    <property type="match status" value="1"/>
</dbReference>
<dbReference type="GO" id="GO:0019646">
    <property type="term" value="P:aerobic electron transport chain"/>
    <property type="evidence" value="ECO:0007669"/>
    <property type="project" value="TreeGrafter"/>
</dbReference>
<feature type="transmembrane region" description="Helical" evidence="7">
    <location>
        <begin position="228"/>
        <end position="248"/>
    </location>
</feature>
<evidence type="ECO:0000256" key="3">
    <source>
        <dbReference type="ARBA" id="ARBA00022475"/>
    </source>
</evidence>
<evidence type="ECO:0000256" key="5">
    <source>
        <dbReference type="ARBA" id="ARBA00022989"/>
    </source>
</evidence>
<dbReference type="STRING" id="526729.SAMN04324258_1761"/>
<dbReference type="GO" id="GO:0016682">
    <property type="term" value="F:oxidoreductase activity, acting on diphenols and related substances as donors, oxygen as acceptor"/>
    <property type="evidence" value="ECO:0007669"/>
    <property type="project" value="TreeGrafter"/>
</dbReference>
<evidence type="ECO:0000256" key="6">
    <source>
        <dbReference type="ARBA" id="ARBA00023136"/>
    </source>
</evidence>
<name>A0A1T5K1X9_9MICO</name>
<feature type="transmembrane region" description="Helical" evidence="7">
    <location>
        <begin position="6"/>
        <end position="24"/>
    </location>
</feature>
<accession>A0A1T5K1X9</accession>
<gene>
    <name evidence="8" type="ORF">SAMN04324258_1761</name>
</gene>
<dbReference type="PANTHER" id="PTHR43141">
    <property type="entry name" value="CYTOCHROME BD2 SUBUNIT II"/>
    <property type="match status" value="1"/>
</dbReference>
<protein>
    <submittedName>
        <fullName evidence="8">Cytochrome bd-type quinol oxidase, subunit 2</fullName>
    </submittedName>
</protein>
<dbReference type="Proteomes" id="UP000189777">
    <property type="component" value="Unassembled WGS sequence"/>
</dbReference>
<dbReference type="GO" id="GO:0009055">
    <property type="term" value="F:electron transfer activity"/>
    <property type="evidence" value="ECO:0007669"/>
    <property type="project" value="TreeGrafter"/>
</dbReference>
<proteinExistence type="inferred from homology"/>
<evidence type="ECO:0000313" key="8">
    <source>
        <dbReference type="EMBL" id="SKC57633.1"/>
    </source>
</evidence>
<evidence type="ECO:0000256" key="7">
    <source>
        <dbReference type="SAM" id="Phobius"/>
    </source>
</evidence>
<evidence type="ECO:0000256" key="1">
    <source>
        <dbReference type="ARBA" id="ARBA00004651"/>
    </source>
</evidence>
<keyword evidence="4 7" id="KW-0812">Transmembrane</keyword>
<organism evidence="8 9">
    <name type="scientific">Krasilnikoviella flava</name>
    <dbReference type="NCBI Taxonomy" id="526729"/>
    <lineage>
        <taxon>Bacteria</taxon>
        <taxon>Bacillati</taxon>
        <taxon>Actinomycetota</taxon>
        <taxon>Actinomycetes</taxon>
        <taxon>Micrococcales</taxon>
        <taxon>Promicromonosporaceae</taxon>
        <taxon>Krasilnikoviella</taxon>
    </lineage>
</organism>
<feature type="transmembrane region" description="Helical" evidence="7">
    <location>
        <begin position="260"/>
        <end position="282"/>
    </location>
</feature>
<feature type="transmembrane region" description="Helical" evidence="7">
    <location>
        <begin position="117"/>
        <end position="138"/>
    </location>
</feature>
<dbReference type="GO" id="GO:0005886">
    <property type="term" value="C:plasma membrane"/>
    <property type="evidence" value="ECO:0007669"/>
    <property type="project" value="UniProtKB-SubCell"/>
</dbReference>
<keyword evidence="3" id="KW-1003">Cell membrane</keyword>
<feature type="transmembrane region" description="Helical" evidence="7">
    <location>
        <begin position="44"/>
        <end position="71"/>
    </location>
</feature>
<comment type="similarity">
    <text evidence="2">Belongs to the cytochrome ubiquinol oxidase subunit 2 family.</text>
</comment>
<dbReference type="PANTHER" id="PTHR43141:SF4">
    <property type="entry name" value="CYTOCHROME BD2 SUBUNIT II"/>
    <property type="match status" value="1"/>
</dbReference>
<dbReference type="RefSeq" id="WP_079573563.1">
    <property type="nucleotide sequence ID" value="NZ_FUZQ01000003.1"/>
</dbReference>
<feature type="transmembrane region" description="Helical" evidence="7">
    <location>
        <begin position="201"/>
        <end position="222"/>
    </location>
</feature>
<keyword evidence="9" id="KW-1185">Reference proteome</keyword>
<dbReference type="AlphaFoldDB" id="A0A1T5K1X9"/>
<comment type="subcellular location">
    <subcellularLocation>
        <location evidence="1">Cell membrane</location>
        <topology evidence="1">Multi-pass membrane protein</topology>
    </subcellularLocation>
</comment>
<feature type="transmembrane region" description="Helical" evidence="7">
    <location>
        <begin position="158"/>
        <end position="180"/>
    </location>
</feature>
<evidence type="ECO:0000256" key="4">
    <source>
        <dbReference type="ARBA" id="ARBA00022692"/>
    </source>
</evidence>
<reference evidence="8 9" key="1">
    <citation type="submission" date="2017-02" db="EMBL/GenBank/DDBJ databases">
        <authorList>
            <person name="Peterson S.W."/>
        </authorList>
    </citation>
    <scope>NUCLEOTIDE SEQUENCE [LARGE SCALE GENOMIC DNA]</scope>
    <source>
        <strain evidence="8 9">DSM 21481</strain>
    </source>
</reference>
<dbReference type="InterPro" id="IPR003317">
    <property type="entry name" value="Cyt-d_oxidase_su2"/>
</dbReference>
<dbReference type="GO" id="GO:0070069">
    <property type="term" value="C:cytochrome complex"/>
    <property type="evidence" value="ECO:0007669"/>
    <property type="project" value="TreeGrafter"/>
</dbReference>
<evidence type="ECO:0000313" key="9">
    <source>
        <dbReference type="Proteomes" id="UP000189777"/>
    </source>
</evidence>
<keyword evidence="6 7" id="KW-0472">Membrane</keyword>